<evidence type="ECO:0000256" key="1">
    <source>
        <dbReference type="SAM" id="MobiDB-lite"/>
    </source>
</evidence>
<feature type="region of interest" description="Disordered" evidence="1">
    <location>
        <begin position="115"/>
        <end position="158"/>
    </location>
</feature>
<accession>A0A9D3M5S8</accession>
<dbReference type="EMBL" id="JAFIRN010000010">
    <property type="protein sequence ID" value="KAG5841330.1"/>
    <property type="molecule type" value="Genomic_DNA"/>
</dbReference>
<dbReference type="Pfam" id="PF19318">
    <property type="entry name" value="DUF5918"/>
    <property type="match status" value="1"/>
</dbReference>
<sequence>MVVNLCLPHFETSVHCNKLSADGYDVTNLLSGDPSVRGRGFKLEYFLRPPVQVTLRFPVQVEVCRVDVELWPPGMDLGQAARGLEVLTSSAAQDGGQFLLVGRCKVKDEVSVIFNGPRPGHARPSHQPRPTPRPGRWGWSCGAGGQVSGRRDAAARQPAVWGGRVAPGAAGAGRVGAPCSLLPPAGGGENCAGSHGQLEGVSA</sequence>
<dbReference type="GO" id="GO:0034450">
    <property type="term" value="F:ubiquitin-ubiquitin ligase activity"/>
    <property type="evidence" value="ECO:0007669"/>
    <property type="project" value="TreeGrafter"/>
</dbReference>
<evidence type="ECO:0000259" key="2">
    <source>
        <dbReference type="Pfam" id="PF19318"/>
    </source>
</evidence>
<dbReference type="GO" id="GO:0000209">
    <property type="term" value="P:protein polyubiquitination"/>
    <property type="evidence" value="ECO:0007669"/>
    <property type="project" value="TreeGrafter"/>
</dbReference>
<protein>
    <recommendedName>
        <fullName evidence="2">RING finger protein 37 N-terminal domain-containing protein</fullName>
    </recommendedName>
</protein>
<dbReference type="InterPro" id="IPR039847">
    <property type="entry name" value="Ubox5"/>
</dbReference>
<dbReference type="InterPro" id="IPR045696">
    <property type="entry name" value="Ubox5_N"/>
</dbReference>
<dbReference type="PANTHER" id="PTHR13492">
    <property type="entry name" value="RING FINGER PROTEIN 37"/>
    <property type="match status" value="1"/>
</dbReference>
<reference evidence="3" key="1">
    <citation type="submission" date="2021-01" db="EMBL/GenBank/DDBJ databases">
        <title>A chromosome-scale assembly of European eel, Anguilla anguilla.</title>
        <authorList>
            <person name="Henkel C."/>
            <person name="Jong-Raadsen S.A."/>
            <person name="Dufour S."/>
            <person name="Weltzien F.-A."/>
            <person name="Palstra A.P."/>
            <person name="Pelster B."/>
            <person name="Spaink H.P."/>
            <person name="Van Den Thillart G.E."/>
            <person name="Jansen H."/>
            <person name="Zahm M."/>
            <person name="Klopp C."/>
            <person name="Cedric C."/>
            <person name="Louis A."/>
            <person name="Berthelot C."/>
            <person name="Parey E."/>
            <person name="Roest Crollius H."/>
            <person name="Montfort J."/>
            <person name="Robinson-Rechavi M."/>
            <person name="Bucao C."/>
            <person name="Bouchez O."/>
            <person name="Gislard M."/>
            <person name="Lluch J."/>
            <person name="Milhes M."/>
            <person name="Lampietro C."/>
            <person name="Lopez Roques C."/>
            <person name="Donnadieu C."/>
            <person name="Braasch I."/>
            <person name="Desvignes T."/>
            <person name="Postlethwait J."/>
            <person name="Bobe J."/>
            <person name="Guiguen Y."/>
            <person name="Dirks R."/>
        </authorList>
    </citation>
    <scope>NUCLEOTIDE SEQUENCE</scope>
    <source>
        <strain evidence="3">Tag_6206</strain>
        <tissue evidence="3">Liver</tissue>
    </source>
</reference>
<name>A0A9D3M5S8_ANGAN</name>
<keyword evidence="4" id="KW-1185">Reference proteome</keyword>
<dbReference type="GO" id="GO:0005634">
    <property type="term" value="C:nucleus"/>
    <property type="evidence" value="ECO:0007669"/>
    <property type="project" value="TreeGrafter"/>
</dbReference>
<dbReference type="Proteomes" id="UP001044222">
    <property type="component" value="Chromosome 10"/>
</dbReference>
<gene>
    <name evidence="3" type="ORF">ANANG_G00198390</name>
</gene>
<evidence type="ECO:0000313" key="4">
    <source>
        <dbReference type="Proteomes" id="UP001044222"/>
    </source>
</evidence>
<proteinExistence type="predicted"/>
<organism evidence="3 4">
    <name type="scientific">Anguilla anguilla</name>
    <name type="common">European freshwater eel</name>
    <name type="synonym">Muraena anguilla</name>
    <dbReference type="NCBI Taxonomy" id="7936"/>
    <lineage>
        <taxon>Eukaryota</taxon>
        <taxon>Metazoa</taxon>
        <taxon>Chordata</taxon>
        <taxon>Craniata</taxon>
        <taxon>Vertebrata</taxon>
        <taxon>Euteleostomi</taxon>
        <taxon>Actinopterygii</taxon>
        <taxon>Neopterygii</taxon>
        <taxon>Teleostei</taxon>
        <taxon>Anguilliformes</taxon>
        <taxon>Anguillidae</taxon>
        <taxon>Anguilla</taxon>
    </lineage>
</organism>
<dbReference type="GO" id="GO:0031625">
    <property type="term" value="F:ubiquitin protein ligase binding"/>
    <property type="evidence" value="ECO:0007669"/>
    <property type="project" value="TreeGrafter"/>
</dbReference>
<feature type="region of interest" description="Disordered" evidence="1">
    <location>
        <begin position="183"/>
        <end position="203"/>
    </location>
</feature>
<dbReference type="PANTHER" id="PTHR13492:SF2">
    <property type="entry name" value="RING FINGER PROTEIN 37"/>
    <property type="match status" value="1"/>
</dbReference>
<dbReference type="AlphaFoldDB" id="A0A9D3M5S8"/>
<comment type="caution">
    <text evidence="3">The sequence shown here is derived from an EMBL/GenBank/DDBJ whole genome shotgun (WGS) entry which is preliminary data.</text>
</comment>
<evidence type="ECO:0000313" key="3">
    <source>
        <dbReference type="EMBL" id="KAG5841330.1"/>
    </source>
</evidence>
<feature type="domain" description="RING finger protein 37 N-terminal" evidence="2">
    <location>
        <begin position="4"/>
        <end position="130"/>
    </location>
</feature>